<organism evidence="1 2">
    <name type="scientific">Hirundo rustica rustica</name>
    <dbReference type="NCBI Taxonomy" id="333673"/>
    <lineage>
        <taxon>Eukaryota</taxon>
        <taxon>Metazoa</taxon>
        <taxon>Chordata</taxon>
        <taxon>Craniata</taxon>
        <taxon>Vertebrata</taxon>
        <taxon>Euteleostomi</taxon>
        <taxon>Archelosauria</taxon>
        <taxon>Archosauria</taxon>
        <taxon>Dinosauria</taxon>
        <taxon>Saurischia</taxon>
        <taxon>Theropoda</taxon>
        <taxon>Coelurosauria</taxon>
        <taxon>Aves</taxon>
        <taxon>Neognathae</taxon>
        <taxon>Neoaves</taxon>
        <taxon>Telluraves</taxon>
        <taxon>Australaves</taxon>
        <taxon>Passeriformes</taxon>
        <taxon>Sylvioidea</taxon>
        <taxon>Hirundinidae</taxon>
        <taxon>Hirundo</taxon>
    </lineage>
</organism>
<dbReference type="AlphaFoldDB" id="A0A3M0KTZ4"/>
<name>A0A3M0KTZ4_HIRRU</name>
<sequence length="71" mass="7859">MHRSSKPPVELSNAKEAYGFEDTILRHLAAPTGCRKLAYTTTSPSRITLWESDGVSCFGTKPIGITISYWI</sequence>
<proteinExistence type="predicted"/>
<protein>
    <submittedName>
        <fullName evidence="1">Uncharacterized protein</fullName>
    </submittedName>
</protein>
<dbReference type="EMBL" id="QRBI01000102">
    <property type="protein sequence ID" value="RMC16653.1"/>
    <property type="molecule type" value="Genomic_DNA"/>
</dbReference>
<evidence type="ECO:0000313" key="1">
    <source>
        <dbReference type="EMBL" id="RMC16653.1"/>
    </source>
</evidence>
<dbReference type="Proteomes" id="UP000269221">
    <property type="component" value="Unassembled WGS sequence"/>
</dbReference>
<comment type="caution">
    <text evidence="1">The sequence shown here is derived from an EMBL/GenBank/DDBJ whole genome shotgun (WGS) entry which is preliminary data.</text>
</comment>
<accession>A0A3M0KTZ4</accession>
<keyword evidence="2" id="KW-1185">Reference proteome</keyword>
<evidence type="ECO:0000313" key="2">
    <source>
        <dbReference type="Proteomes" id="UP000269221"/>
    </source>
</evidence>
<reference evidence="1 2" key="1">
    <citation type="submission" date="2018-07" db="EMBL/GenBank/DDBJ databases">
        <title>A high quality draft genome assembly of the barn swallow (H. rustica rustica).</title>
        <authorList>
            <person name="Formenti G."/>
            <person name="Chiara M."/>
            <person name="Poveda L."/>
            <person name="Francoijs K.-J."/>
            <person name="Bonisoli-Alquati A."/>
            <person name="Canova L."/>
            <person name="Gianfranceschi L."/>
            <person name="Horner D.S."/>
            <person name="Saino N."/>
        </authorList>
    </citation>
    <scope>NUCLEOTIDE SEQUENCE [LARGE SCALE GENOMIC DNA]</scope>
    <source>
        <strain evidence="1">Chelidonia</strain>
        <tissue evidence="1">Blood</tissue>
    </source>
</reference>
<gene>
    <name evidence="1" type="ORF">DUI87_06592</name>
</gene>